<dbReference type="InterPro" id="IPR058240">
    <property type="entry name" value="rSAM_sf"/>
</dbReference>
<evidence type="ECO:0000313" key="9">
    <source>
        <dbReference type="Proteomes" id="UP000823927"/>
    </source>
</evidence>
<keyword evidence="3" id="KW-0949">S-adenosyl-L-methionine</keyword>
<reference evidence="8" key="1">
    <citation type="submission" date="2020-10" db="EMBL/GenBank/DDBJ databases">
        <authorList>
            <person name="Gilroy R."/>
        </authorList>
    </citation>
    <scope>NUCLEOTIDE SEQUENCE</scope>
    <source>
        <strain evidence="8">CHK178-757</strain>
    </source>
</reference>
<dbReference type="Gene3D" id="3.80.30.20">
    <property type="entry name" value="tm_1862 like domain"/>
    <property type="match status" value="1"/>
</dbReference>
<dbReference type="InterPro" id="IPR039661">
    <property type="entry name" value="ELP3"/>
</dbReference>
<dbReference type="PROSITE" id="PS51918">
    <property type="entry name" value="RADICAL_SAM"/>
    <property type="match status" value="1"/>
</dbReference>
<dbReference type="AlphaFoldDB" id="A0A9D1F4T9"/>
<sequence>MNDMTKQRYRTYSQYLKEKYSEKVYKLPVNLPLTCPNRIHDTGCTFCAETGTGFESRDSRMDVRTQLEQNRRLIEKKYHAHKFIAYFQNYTNTFLPPEQLLAYLHQAATADGIVEIAISTRPDCISNEILDLLRAFQKESGLHIHLELGLQTANYHTLARIHRGHGLAEYIDAVLRIAPYGFTVCTHIILNLPWDTMEDVIETAKLVSVLPVQIVKLHSLYIAKDSPMEKQFLNGEFQICPAEEYLLRVKTFLEYVRPDMVIERLFSRIPEKDSVFSNWGRSWRHLNSQLEEMLENDHVIQGAKCHYMNGAKLSLLSQCRD</sequence>
<dbReference type="Proteomes" id="UP000823927">
    <property type="component" value="Unassembled WGS sequence"/>
</dbReference>
<evidence type="ECO:0000256" key="2">
    <source>
        <dbReference type="ARBA" id="ARBA00022485"/>
    </source>
</evidence>
<protein>
    <submittedName>
        <fullName evidence="8">TIGR01212 family radical SAM protein</fullName>
    </submittedName>
</protein>
<dbReference type="GO" id="GO:0046872">
    <property type="term" value="F:metal ion binding"/>
    <property type="evidence" value="ECO:0007669"/>
    <property type="project" value="UniProtKB-KW"/>
</dbReference>
<keyword evidence="2" id="KW-0004">4Fe-4S</keyword>
<dbReference type="SUPFAM" id="SSF102114">
    <property type="entry name" value="Radical SAM enzymes"/>
    <property type="match status" value="1"/>
</dbReference>
<proteinExistence type="predicted"/>
<dbReference type="PANTHER" id="PTHR11135:SF1">
    <property type="entry name" value="PROTEIN YHCC"/>
    <property type="match status" value="1"/>
</dbReference>
<dbReference type="SMART" id="SM00729">
    <property type="entry name" value="Elp3"/>
    <property type="match status" value="1"/>
</dbReference>
<organism evidence="8 9">
    <name type="scientific">Candidatus Scybalocola faecigallinarum</name>
    <dbReference type="NCBI Taxonomy" id="2840941"/>
    <lineage>
        <taxon>Bacteria</taxon>
        <taxon>Bacillati</taxon>
        <taxon>Bacillota</taxon>
        <taxon>Clostridia</taxon>
        <taxon>Lachnospirales</taxon>
        <taxon>Lachnospiraceae</taxon>
        <taxon>Lachnospiraceae incertae sedis</taxon>
        <taxon>Candidatus Scybalocola (ex Gilroy et al. 2021)</taxon>
    </lineage>
</organism>
<comment type="cofactor">
    <cofactor evidence="1">
        <name>[4Fe-4S] cluster</name>
        <dbReference type="ChEBI" id="CHEBI:49883"/>
    </cofactor>
</comment>
<dbReference type="InterPro" id="IPR007197">
    <property type="entry name" value="rSAM"/>
</dbReference>
<dbReference type="SFLD" id="SFLDG01086">
    <property type="entry name" value="elongater_protein-like"/>
    <property type="match status" value="1"/>
</dbReference>
<dbReference type="SFLD" id="SFLDS00029">
    <property type="entry name" value="Radical_SAM"/>
    <property type="match status" value="1"/>
</dbReference>
<evidence type="ECO:0000256" key="3">
    <source>
        <dbReference type="ARBA" id="ARBA00022691"/>
    </source>
</evidence>
<evidence type="ECO:0000256" key="5">
    <source>
        <dbReference type="ARBA" id="ARBA00023004"/>
    </source>
</evidence>
<evidence type="ECO:0000256" key="4">
    <source>
        <dbReference type="ARBA" id="ARBA00022723"/>
    </source>
</evidence>
<feature type="domain" description="Radical SAM core" evidence="7">
    <location>
        <begin position="19"/>
        <end position="259"/>
    </location>
</feature>
<dbReference type="InterPro" id="IPR006638">
    <property type="entry name" value="Elp3/MiaA/NifB-like_rSAM"/>
</dbReference>
<keyword evidence="5" id="KW-0408">Iron</keyword>
<keyword evidence="4" id="KW-0479">Metal-binding</keyword>
<gene>
    <name evidence="8" type="ORF">IAB46_08385</name>
</gene>
<evidence type="ECO:0000313" key="8">
    <source>
        <dbReference type="EMBL" id="HIS47553.1"/>
    </source>
</evidence>
<name>A0A9D1F4T9_9FIRM</name>
<evidence type="ECO:0000259" key="7">
    <source>
        <dbReference type="PROSITE" id="PS51918"/>
    </source>
</evidence>
<comment type="caution">
    <text evidence="8">The sequence shown here is derived from an EMBL/GenBank/DDBJ whole genome shotgun (WGS) entry which is preliminary data.</text>
</comment>
<dbReference type="Pfam" id="PF16199">
    <property type="entry name" value="Radical_SAM_C"/>
    <property type="match status" value="1"/>
</dbReference>
<dbReference type="PANTHER" id="PTHR11135">
    <property type="entry name" value="HISTONE ACETYLTRANSFERASE-RELATED"/>
    <property type="match status" value="1"/>
</dbReference>
<dbReference type="GO" id="GO:0003824">
    <property type="term" value="F:catalytic activity"/>
    <property type="evidence" value="ECO:0007669"/>
    <property type="project" value="InterPro"/>
</dbReference>
<dbReference type="GO" id="GO:0051539">
    <property type="term" value="F:4 iron, 4 sulfur cluster binding"/>
    <property type="evidence" value="ECO:0007669"/>
    <property type="project" value="UniProtKB-KW"/>
</dbReference>
<evidence type="ECO:0000256" key="6">
    <source>
        <dbReference type="ARBA" id="ARBA00023014"/>
    </source>
</evidence>
<dbReference type="InterPro" id="IPR023404">
    <property type="entry name" value="rSAM_horseshoe"/>
</dbReference>
<dbReference type="NCBIfam" id="TIGR01212">
    <property type="entry name" value="TIGR01212 family radical SAM protein"/>
    <property type="match status" value="1"/>
</dbReference>
<dbReference type="InterPro" id="IPR032432">
    <property type="entry name" value="Radical_SAM_C"/>
</dbReference>
<keyword evidence="6" id="KW-0411">Iron-sulfur</keyword>
<dbReference type="InterPro" id="IPR005911">
    <property type="entry name" value="YhcC-like"/>
</dbReference>
<evidence type="ECO:0000256" key="1">
    <source>
        <dbReference type="ARBA" id="ARBA00001966"/>
    </source>
</evidence>
<reference evidence="8" key="2">
    <citation type="journal article" date="2021" name="PeerJ">
        <title>Extensive microbial diversity within the chicken gut microbiome revealed by metagenomics and culture.</title>
        <authorList>
            <person name="Gilroy R."/>
            <person name="Ravi A."/>
            <person name="Getino M."/>
            <person name="Pursley I."/>
            <person name="Horton D.L."/>
            <person name="Alikhan N.F."/>
            <person name="Baker D."/>
            <person name="Gharbi K."/>
            <person name="Hall N."/>
            <person name="Watson M."/>
            <person name="Adriaenssens E.M."/>
            <person name="Foster-Nyarko E."/>
            <person name="Jarju S."/>
            <person name="Secka A."/>
            <person name="Antonio M."/>
            <person name="Oren A."/>
            <person name="Chaudhuri R.R."/>
            <person name="La Ragione R."/>
            <person name="Hildebrand F."/>
            <person name="Pallen M.J."/>
        </authorList>
    </citation>
    <scope>NUCLEOTIDE SEQUENCE</scope>
    <source>
        <strain evidence="8">CHK178-757</strain>
    </source>
</reference>
<dbReference type="SFLD" id="SFLDG01091">
    <property type="entry name" value="uncharacterized_CHP01210-like"/>
    <property type="match status" value="1"/>
</dbReference>
<accession>A0A9D1F4T9</accession>
<dbReference type="EMBL" id="DVIT01000030">
    <property type="protein sequence ID" value="HIS47553.1"/>
    <property type="molecule type" value="Genomic_DNA"/>
</dbReference>
<dbReference type="Pfam" id="PF04055">
    <property type="entry name" value="Radical_SAM"/>
    <property type="match status" value="1"/>
</dbReference>